<evidence type="ECO:0000256" key="2">
    <source>
        <dbReference type="ARBA" id="ARBA00022598"/>
    </source>
</evidence>
<evidence type="ECO:0000259" key="4">
    <source>
        <dbReference type="Pfam" id="PF13193"/>
    </source>
</evidence>
<reference evidence="5 6" key="1">
    <citation type="submission" date="2016-04" db="EMBL/GenBank/DDBJ databases">
        <title>Complete genome sequence of the haloalkaliphilic hydrocarbon-degrading bacterium Dietzia psychralcaliphila ILA-1T, isolated from a drain of a fish product-processing plant.</title>
        <authorList>
            <person name="Zhao J."/>
            <person name="Hu B."/>
            <person name="Geng S."/>
            <person name="Nie Y."/>
            <person name="Tang Y."/>
        </authorList>
    </citation>
    <scope>NUCLEOTIDE SEQUENCE [LARGE SCALE GENOMIC DNA]</scope>
    <source>
        <strain evidence="5 6">ILA-1</strain>
    </source>
</reference>
<dbReference type="InterPro" id="IPR025110">
    <property type="entry name" value="AMP-bd_C"/>
</dbReference>
<dbReference type="InterPro" id="IPR045851">
    <property type="entry name" value="AMP-bd_C_sf"/>
</dbReference>
<feature type="domain" description="AMP-dependent synthetase/ligase" evidence="3">
    <location>
        <begin position="18"/>
        <end position="351"/>
    </location>
</feature>
<evidence type="ECO:0000259" key="3">
    <source>
        <dbReference type="Pfam" id="PF00501"/>
    </source>
</evidence>
<dbReference type="InterPro" id="IPR050237">
    <property type="entry name" value="ATP-dep_AMP-bd_enzyme"/>
</dbReference>
<keyword evidence="6" id="KW-1185">Reference proteome</keyword>
<comment type="similarity">
    <text evidence="1">Belongs to the ATP-dependent AMP-binding enzyme family.</text>
</comment>
<proteinExistence type="inferred from homology"/>
<evidence type="ECO:0000256" key="1">
    <source>
        <dbReference type="ARBA" id="ARBA00006432"/>
    </source>
</evidence>
<dbReference type="Pfam" id="PF13193">
    <property type="entry name" value="AMP-binding_C"/>
    <property type="match status" value="1"/>
</dbReference>
<dbReference type="SUPFAM" id="SSF56801">
    <property type="entry name" value="Acetyl-CoA synthetase-like"/>
    <property type="match status" value="1"/>
</dbReference>
<dbReference type="PANTHER" id="PTHR43767:SF1">
    <property type="entry name" value="NONRIBOSOMAL PEPTIDE SYNTHASE PES1 (EUROFUNG)-RELATED"/>
    <property type="match status" value="1"/>
</dbReference>
<dbReference type="InterPro" id="IPR020845">
    <property type="entry name" value="AMP-binding_CS"/>
</dbReference>
<dbReference type="InterPro" id="IPR042099">
    <property type="entry name" value="ANL_N_sf"/>
</dbReference>
<dbReference type="PANTHER" id="PTHR43767">
    <property type="entry name" value="LONG-CHAIN-FATTY-ACID--COA LIGASE"/>
    <property type="match status" value="1"/>
</dbReference>
<feature type="domain" description="AMP-binding enzyme C-terminal" evidence="4">
    <location>
        <begin position="401"/>
        <end position="476"/>
    </location>
</feature>
<dbReference type="InterPro" id="IPR000873">
    <property type="entry name" value="AMP-dep_synth/lig_dom"/>
</dbReference>
<dbReference type="Gene3D" id="3.40.50.12780">
    <property type="entry name" value="N-terminal domain of ligase-like"/>
    <property type="match status" value="1"/>
</dbReference>
<dbReference type="EMBL" id="CP015453">
    <property type="protein sequence ID" value="AWH94491.1"/>
    <property type="molecule type" value="Genomic_DNA"/>
</dbReference>
<protein>
    <submittedName>
        <fullName evidence="5">AMP-dependent synthetase</fullName>
    </submittedName>
</protein>
<organism evidence="5 6">
    <name type="scientific">Dietzia psychralcaliphila</name>
    <dbReference type="NCBI Taxonomy" id="139021"/>
    <lineage>
        <taxon>Bacteria</taxon>
        <taxon>Bacillati</taxon>
        <taxon>Actinomycetota</taxon>
        <taxon>Actinomycetes</taxon>
        <taxon>Mycobacteriales</taxon>
        <taxon>Dietziaceae</taxon>
        <taxon>Dietzia</taxon>
    </lineage>
</organism>
<dbReference type="Pfam" id="PF00501">
    <property type="entry name" value="AMP-binding"/>
    <property type="match status" value="1"/>
</dbReference>
<sequence length="489" mass="52205">MRTDLLGYSVWNRTEGLDAPFAQDESTALTYREFSQLVAAYARILAGHGVGERDVVAVQLSNRVEFLVAVMAAWSLRAVATPVNPVLAPAELEHQLGDSTTLVVVTESPDAIRALTVSPTVLDVAECPTTGDSVPTATFTPQDTALLVYTSGSTGRPKGVELTHANLEHMTRALAEHVDARPDEHCLLVLPLFHVNAICVSFLLPASVGGRLTLLRRFRPETFLDAIEEHRPTYFSAVPAIFATLADTPGAENRDFSCLRRAICGAAPVSRELLDRVTGVLGIPVVEGYGLTEGTCASTCNPPGGPIKAGTVGVPLPGISVKVVDQDGGELPVGHAGEVMISGPTVMKGYLGMPEATADTIEDGWLHTGDVGKFDADGYLTLVDRIKDMIIRGGENLYPKEIENALATHPAVLECAVVGAPHQTYGEIPVAYVVTYANTEVTEDELLEAARERITKIKLPAAIHFVDELPRNPVGKIDKPSLRRVAAVS</sequence>
<dbReference type="AlphaFoldDB" id="A0AAD0JRJ4"/>
<evidence type="ECO:0000313" key="6">
    <source>
        <dbReference type="Proteomes" id="UP000244903"/>
    </source>
</evidence>
<dbReference type="KEGG" id="dpc:A6048_02055"/>
<dbReference type="FunFam" id="3.30.300.30:FF:000008">
    <property type="entry name" value="2,3-dihydroxybenzoate-AMP ligase"/>
    <property type="match status" value="1"/>
</dbReference>
<dbReference type="Proteomes" id="UP000244903">
    <property type="component" value="Chromosome"/>
</dbReference>
<gene>
    <name evidence="5" type="ORF">A6048_02055</name>
</gene>
<evidence type="ECO:0000313" key="5">
    <source>
        <dbReference type="EMBL" id="AWH94491.1"/>
    </source>
</evidence>
<name>A0AAD0JRJ4_9ACTN</name>
<dbReference type="PROSITE" id="PS00455">
    <property type="entry name" value="AMP_BINDING"/>
    <property type="match status" value="1"/>
</dbReference>
<keyword evidence="2" id="KW-0436">Ligase</keyword>
<dbReference type="GO" id="GO:0016878">
    <property type="term" value="F:acid-thiol ligase activity"/>
    <property type="evidence" value="ECO:0007669"/>
    <property type="project" value="UniProtKB-ARBA"/>
</dbReference>
<accession>A0AAD0JRJ4</accession>
<dbReference type="Gene3D" id="3.30.300.30">
    <property type="match status" value="1"/>
</dbReference>